<protein>
    <recommendedName>
        <fullName evidence="3">Heterokaryon incompatibility domain-containing protein</fullName>
    </recommendedName>
</protein>
<comment type="caution">
    <text evidence="1">The sequence shown here is derived from an EMBL/GenBank/DDBJ whole genome shotgun (WGS) entry which is preliminary data.</text>
</comment>
<evidence type="ECO:0000313" key="2">
    <source>
        <dbReference type="Proteomes" id="UP001392437"/>
    </source>
</evidence>
<evidence type="ECO:0000313" key="1">
    <source>
        <dbReference type="EMBL" id="KAK8109568.1"/>
    </source>
</evidence>
<dbReference type="PANTHER" id="PTHR39596:SF2">
    <property type="entry name" value="HET DOMAIN PROTEIN (AFU_ORTHOLOGUE AFUA_1G17550)-RELATED"/>
    <property type="match status" value="1"/>
</dbReference>
<reference evidence="1 2" key="1">
    <citation type="submission" date="2023-01" db="EMBL/GenBank/DDBJ databases">
        <title>Analysis of 21 Apiospora genomes using comparative genomics revels a genus with tremendous synthesis potential of carbohydrate active enzymes and secondary metabolites.</title>
        <authorList>
            <person name="Sorensen T."/>
        </authorList>
    </citation>
    <scope>NUCLEOTIDE SEQUENCE [LARGE SCALE GENOMIC DNA]</scope>
    <source>
        <strain evidence="1 2">CBS 117206</strain>
    </source>
</reference>
<sequence length="916" mass="104727">MGHVTDHIKDNFYVEARDIKVTNLVSASSSDNIPSNWKTFHDYPNKCGWEFDHNYQIHLGKSPSPSACLATFLQSWLFYGLVFTVVQKDQEPILDFNDLNNPGNNAPGTLTTQKLADALLLWEKWEYANPSGQNLRMVRAEKVLDIARRVVRRRFSCEGDSLGQQVAMGKLQVTDEFALVLMTLGETLSAAKSKIMRETNSELHGWHYDHTEGWGQPRFVILKMRENKWCPRTIHILRSQFQSNATLLLAAYYAYKDVSLIKGEEHTKRTKERAPCTKATCNVISATDDSGQYHSRHLSGSHYVTPCLEDCGEPLGPDMELVETHLRKDSIPLLQFYNEDETDVRLEVIAWSPNSPKYATISHVWSDGFGNEKENQIPKCQLRMDTLVIPVQKKDNRARKISIQQIFSVFKKSDLTLVLDAGLEMQHHDQSSENAFSLAAMCILSSGWMRRLWTLQEAFLSKKIYFVFKEAERSAKERPLGLEELLQRLDDKSKESLHAVVLARVNSHLRGKLMHDVPYPSEPSDRLRAAMLLANTWQATRWRTTTNLFHETLALATMLGLEYKNTIIEKKGLLQIKLDQPDDKHTKEKDHTMEEFWRIFNNKWENSIPPGIIFLPGEKINLRGFGWAPRTWMFAGATEPPDPLTTIDHLAELDSSGQHGLKVRYPGFLLHTQDRTNVLFPKDQTFSFPTGPSFLDWFTVRIEDNDIHQKHEKELETSEGQLGIILSRPRPFDEPAEVGLLVHIRPTDPAPNRQHLETYEKPEDDNSIESSERIFYCNILYRVKVWRESRGAFPQANRSRVMRSQAKEVTNDLGIPEIMVSTTQDDEICLASELNANQAWYVDGFFPSKEHGSRACPTPSAMEDKEQRLSLQGAFEHPKVGGVQQGLAEVEHQHKSTTKDVLKTLVRPKRANTAPM</sequence>
<dbReference type="AlphaFoldDB" id="A0AAW0QR48"/>
<gene>
    <name evidence="1" type="ORF">PG999_007705</name>
</gene>
<name>A0AAW0QR48_9PEZI</name>
<dbReference type="Proteomes" id="UP001392437">
    <property type="component" value="Unassembled WGS sequence"/>
</dbReference>
<dbReference type="EMBL" id="JAQQWP010000007">
    <property type="protein sequence ID" value="KAK8109568.1"/>
    <property type="molecule type" value="Genomic_DNA"/>
</dbReference>
<keyword evidence="2" id="KW-1185">Reference proteome</keyword>
<proteinExistence type="predicted"/>
<accession>A0AAW0QR48</accession>
<dbReference type="PANTHER" id="PTHR39596">
    <property type="match status" value="1"/>
</dbReference>
<organism evidence="1 2">
    <name type="scientific">Apiospora kogelbergensis</name>
    <dbReference type="NCBI Taxonomy" id="1337665"/>
    <lineage>
        <taxon>Eukaryota</taxon>
        <taxon>Fungi</taxon>
        <taxon>Dikarya</taxon>
        <taxon>Ascomycota</taxon>
        <taxon>Pezizomycotina</taxon>
        <taxon>Sordariomycetes</taxon>
        <taxon>Xylariomycetidae</taxon>
        <taxon>Amphisphaeriales</taxon>
        <taxon>Apiosporaceae</taxon>
        <taxon>Apiospora</taxon>
    </lineage>
</organism>
<evidence type="ECO:0008006" key="3">
    <source>
        <dbReference type="Google" id="ProtNLM"/>
    </source>
</evidence>